<dbReference type="Gene3D" id="3.40.1080.10">
    <property type="entry name" value="Glutaconate Coenzyme A-transferase"/>
    <property type="match status" value="1"/>
</dbReference>
<dbReference type="GO" id="GO:0018730">
    <property type="term" value="F:glutaconate CoA-transferase activity"/>
    <property type="evidence" value="ECO:0007669"/>
    <property type="project" value="UniProtKB-EC"/>
</dbReference>
<gene>
    <name evidence="2" type="ORF">D1869_03975</name>
    <name evidence="1" type="ORF">HNQ62_002140</name>
</gene>
<evidence type="ECO:0000313" key="1">
    <source>
        <dbReference type="EMBL" id="MBB5254366.1"/>
    </source>
</evidence>
<accession>A0A650CF18</accession>
<dbReference type="Proteomes" id="UP000427373">
    <property type="component" value="Chromosome"/>
</dbReference>
<evidence type="ECO:0000313" key="3">
    <source>
        <dbReference type="Proteomes" id="UP000427373"/>
    </source>
</evidence>
<keyword evidence="2" id="KW-0808">Transferase</keyword>
<evidence type="ECO:0000313" key="2">
    <source>
        <dbReference type="EMBL" id="QGR16451.1"/>
    </source>
</evidence>
<dbReference type="EMBL" id="CP045484">
    <property type="protein sequence ID" value="QGR16451.1"/>
    <property type="molecule type" value="Genomic_DNA"/>
</dbReference>
<dbReference type="EMBL" id="JACHFY010000014">
    <property type="protein sequence ID" value="MBB5254366.1"/>
    <property type="molecule type" value="Genomic_DNA"/>
</dbReference>
<evidence type="ECO:0000313" key="4">
    <source>
        <dbReference type="Proteomes" id="UP000582213"/>
    </source>
</evidence>
<reference evidence="2 3" key="1">
    <citation type="submission" date="2019-10" db="EMBL/GenBank/DDBJ databases">
        <title>Genome Sequences from Six Type Strain Members of the Archaeal Family Sulfolobaceae: Acidianus ambivalens, Acidianus infernus, Metallosphaera prunae, Stygiolobus azoricus, Sulfolobus metallicus, and Sulfurisphaera ohwakuensis.</title>
        <authorList>
            <person name="Counts J.A."/>
            <person name="Kelly R.M."/>
        </authorList>
    </citation>
    <scope>NUCLEOTIDE SEQUENCE [LARGE SCALE GENOMIC DNA]</scope>
    <source>
        <strain evidence="2 3">TA-1</strain>
    </source>
</reference>
<dbReference type="AlphaFoldDB" id="A0A650CF18"/>
<dbReference type="InterPro" id="IPR037171">
    <property type="entry name" value="NagB/RpiA_transferase-like"/>
</dbReference>
<sequence length="240" mass="26762">MIIEHVSKAISLLLEDGEKVYIGLNSIPAILGAFLARDVYNKKIRILGVAEADNPKSVSISPSTGNPFYSEEAPVMITADSFDLFQKGLLDVMFLGPVQIDEETNVNLSVIGSYEKPKVRLTGGAATAYLMPLAKKVILWNLKHSKRSLVKKVDFITGTAKYSNNNVFLVTNLGIMKYDRGFKRWIVTHVYPWSNCNVIKDNTDFDIICENVGKVEVTQEDLNFINKVDPYNLRSALEGL</sequence>
<dbReference type="KEGG" id="soh:D1869_03975"/>
<reference evidence="1 4" key="2">
    <citation type="submission" date="2020-08" db="EMBL/GenBank/DDBJ databases">
        <title>Genomic Encyclopedia of Type Strains, Phase IV (KMG-IV): sequencing the most valuable type-strain genomes for metagenomic binning, comparative biology and taxonomic classification.</title>
        <authorList>
            <person name="Goeker M."/>
        </authorList>
    </citation>
    <scope>NUCLEOTIDE SEQUENCE [LARGE SCALE GENOMIC DNA]</scope>
    <source>
        <strain evidence="1 4">DSM 12421</strain>
    </source>
</reference>
<dbReference type="OrthoDB" id="9252at2157"/>
<protein>
    <submittedName>
        <fullName evidence="2">CoA-transferase subunit beta</fullName>
    </submittedName>
    <submittedName>
        <fullName evidence="1">Glutaconate CoA-transferase subunit B</fullName>
        <ecNumber evidence="1">2.8.3.12</ecNumber>
    </submittedName>
</protein>
<dbReference type="InterPro" id="IPR004165">
    <property type="entry name" value="CoA_trans_fam_I"/>
</dbReference>
<organism evidence="2 3">
    <name type="scientific">Sulfurisphaera ohwakuensis</name>
    <dbReference type="NCBI Taxonomy" id="69656"/>
    <lineage>
        <taxon>Archaea</taxon>
        <taxon>Thermoproteota</taxon>
        <taxon>Thermoprotei</taxon>
        <taxon>Sulfolobales</taxon>
        <taxon>Sulfolobaceae</taxon>
        <taxon>Sulfurisphaera</taxon>
    </lineage>
</organism>
<dbReference type="Proteomes" id="UP000582213">
    <property type="component" value="Unassembled WGS sequence"/>
</dbReference>
<dbReference type="SMART" id="SM00882">
    <property type="entry name" value="CoA_trans"/>
    <property type="match status" value="1"/>
</dbReference>
<dbReference type="GeneID" id="95643017"/>
<name>A0A650CF18_SULOH</name>
<dbReference type="Pfam" id="PF01144">
    <property type="entry name" value="CoA_trans"/>
    <property type="match status" value="1"/>
</dbReference>
<dbReference type="EC" id="2.8.3.12" evidence="1"/>
<dbReference type="SUPFAM" id="SSF100950">
    <property type="entry name" value="NagB/RpiA/CoA transferase-like"/>
    <property type="match status" value="1"/>
</dbReference>
<keyword evidence="3" id="KW-1185">Reference proteome</keyword>
<dbReference type="RefSeq" id="WP_156014008.1">
    <property type="nucleotide sequence ID" value="NZ_AP031374.1"/>
</dbReference>
<proteinExistence type="predicted"/>